<dbReference type="Pfam" id="PF00270">
    <property type="entry name" value="DEAD"/>
    <property type="match status" value="1"/>
</dbReference>
<keyword evidence="14" id="KW-0539">Nucleus</keyword>
<organism evidence="22 23">
    <name type="scientific">Oncorhynchus kisutch</name>
    <name type="common">Coho salmon</name>
    <name type="synonym">Salmo kisutch</name>
    <dbReference type="NCBI Taxonomy" id="8019"/>
    <lineage>
        <taxon>Eukaryota</taxon>
        <taxon>Metazoa</taxon>
        <taxon>Chordata</taxon>
        <taxon>Craniata</taxon>
        <taxon>Vertebrata</taxon>
        <taxon>Euteleostomi</taxon>
        <taxon>Actinopterygii</taxon>
        <taxon>Neopterygii</taxon>
        <taxon>Teleostei</taxon>
        <taxon>Protacanthopterygii</taxon>
        <taxon>Salmoniformes</taxon>
        <taxon>Salmonidae</taxon>
        <taxon>Salmoninae</taxon>
        <taxon>Oncorhynchus</taxon>
    </lineage>
</organism>
<keyword evidence="5" id="KW-0217">Developmental protein</keyword>
<sequence length="1204" mass="134956">MKKGIEQTFLCYLISPTLGSPPPPLTTYEYPSLPITKNRQEIISLIENNSVVIIRGATGSGKTTLLPQFILDYYSEKNAPCNLVVTQPRKIGASSIARWVARERKCTLGSLVGYQVGLEKMVTEHTRLIYMTTGVLLQKLVGAKSLTEYSHIFIDEVHERTEELDFLLLVVRKLLHSNSRYIKVILMSATINCREFAEYFGTPIRSQMNPAYVFEVEGAPYAIEEFYLEDLCSLIPYRVDTRRPDDPYITVEMYNVAVSLIQSFDELEAKDQREGGLSLPDRGSVLVFLPGLGEIHYMQEALSKLVRKRLQVYPLHSSVTLEEQNGVFLVPVPGYRKIILSTNIAESSVTVPDVKYVIDFCLARHMVCDKETHYQSLRLTWASKTNCNQRRGRAGRVSMGYCYRLVTKEFWRNEIPDYVVPEMVRAPLANIMLKVKLLDMGDPRSLLSTALSPPQLNDIERTILQLKEMGALSVGNDGQGQKRFDGELTFLGRILAHLPVDLHLGKMIVLGHVFGCLEECLIIAASLSLKSFFAMPSLQQLAGYRSKLSFAHGVQSDSIAFVNAFKAWHTSRSKGELRHPKVIAFTVEVGSLHTLRLESLNSFFNHSPNFLLTNYSFGKHSIFQVVIAGAYYPNYFSQGEMDEELASKDLSGHDPKTTVLVRNLPPYSFLYYKQLQSLFRQCGQVKSIAFDGARITHYVTWHVEFYRTTTRGSGVLPEVSLALLLAHQRHPLDIFVHPSDEVETFSIHPSNTTNPLSWVVEVGHFWGFQADDASMEKQRHLTAEINSHELCPVPVSLYPNLLCLAPFSEGDEQGLYYRAKILHVCGSSVEVFFLDFGNTSLVSCSCLRKLGLCSALSPQAQEFQISGMRPSAQSMILGDQWSSRARNRFITLVNGHPLIVSLFSILHGIMRVELLINTDTVTSSVADIMMQEGHAIKAEESFESKVPQTQASFLSVFTAASRMLCSWGIVRVHGPSSPHKVNFHSFSNVTNYRSVLIEKDSINSVALNDSPQDSHQRMLVAGSVSVSATGAQILLKETTLMPHIHGLPALITMLFTPATELRTNEERTSYTGALCGLGWNVQSQAAALPEHDMELAFDVKFDVEDITEINALRGAINRLVCEGPNGPLHLGPDRINTLQEDCRERLVSLFTKSPPREDLAPVYHEEPKQWNQVDPSQKMEIVQKEDGKSKGVLFQLHPVTLLNI</sequence>
<evidence type="ECO:0000313" key="22">
    <source>
        <dbReference type="Ensembl" id="ENSOKIP00005100605.1"/>
    </source>
</evidence>
<evidence type="ECO:0000259" key="20">
    <source>
        <dbReference type="PROSITE" id="PS51192"/>
    </source>
</evidence>
<dbReference type="PROSITE" id="PS50304">
    <property type="entry name" value="TUDOR"/>
    <property type="match status" value="1"/>
</dbReference>
<reference evidence="22" key="1">
    <citation type="submission" date="2025-08" db="UniProtKB">
        <authorList>
            <consortium name="Ensembl"/>
        </authorList>
    </citation>
    <scope>IDENTIFICATION</scope>
</reference>
<dbReference type="PANTHER" id="PTHR18934:SF113">
    <property type="entry name" value="ATP-DEPENDENT RNA HELICASE TDRD9"/>
    <property type="match status" value="1"/>
</dbReference>
<dbReference type="PROSITE" id="PS51194">
    <property type="entry name" value="HELICASE_CTER"/>
    <property type="match status" value="1"/>
</dbReference>
<keyword evidence="10" id="KW-0347">Helicase</keyword>
<dbReference type="Ensembl" id="ENSOKIT00005107839.1">
    <property type="protein sequence ID" value="ENSOKIP00005100605.1"/>
    <property type="gene ID" value="ENSOKIG00005044187.1"/>
</dbReference>
<evidence type="ECO:0000256" key="1">
    <source>
        <dbReference type="ARBA" id="ARBA00004123"/>
    </source>
</evidence>
<comment type="similarity">
    <text evidence="3">Belongs to the DEAD box helicase family. DEAH subfamily.</text>
</comment>
<evidence type="ECO:0000313" key="23">
    <source>
        <dbReference type="Proteomes" id="UP000694557"/>
    </source>
</evidence>
<dbReference type="InterPro" id="IPR007502">
    <property type="entry name" value="Helicase-assoc_dom"/>
</dbReference>
<dbReference type="CDD" id="cd18791">
    <property type="entry name" value="SF2_C_RHA"/>
    <property type="match status" value="1"/>
</dbReference>
<dbReference type="EC" id="3.6.4.13" evidence="4"/>
<evidence type="ECO:0000256" key="2">
    <source>
        <dbReference type="ARBA" id="ARBA00004496"/>
    </source>
</evidence>
<evidence type="ECO:0000256" key="13">
    <source>
        <dbReference type="ARBA" id="ARBA00023158"/>
    </source>
</evidence>
<evidence type="ECO:0000256" key="16">
    <source>
        <dbReference type="ARBA" id="ARBA00047984"/>
    </source>
</evidence>
<comment type="catalytic activity">
    <reaction evidence="16">
        <text>ATP + H2O = ADP + phosphate + H(+)</text>
        <dbReference type="Rhea" id="RHEA:13065"/>
        <dbReference type="ChEBI" id="CHEBI:15377"/>
        <dbReference type="ChEBI" id="CHEBI:15378"/>
        <dbReference type="ChEBI" id="CHEBI:30616"/>
        <dbReference type="ChEBI" id="CHEBI:43474"/>
        <dbReference type="ChEBI" id="CHEBI:456216"/>
        <dbReference type="EC" id="3.6.4.13"/>
    </reaction>
</comment>
<proteinExistence type="inferred from homology"/>
<dbReference type="GO" id="GO:0030154">
    <property type="term" value="P:cell differentiation"/>
    <property type="evidence" value="ECO:0007669"/>
    <property type="project" value="UniProtKB-KW"/>
</dbReference>
<dbReference type="FunFam" id="3.40.50.300:FF:000946">
    <property type="entry name" value="putative ATP-dependent RNA helicase TDRD9"/>
    <property type="match status" value="1"/>
</dbReference>
<feature type="domain" description="Helicase C-terminal" evidence="21">
    <location>
        <begin position="259"/>
        <end position="439"/>
    </location>
</feature>
<dbReference type="InterPro" id="IPR002464">
    <property type="entry name" value="DNA/RNA_helicase_DEAH_CS"/>
</dbReference>
<dbReference type="FunFam" id="1.20.120.1080:FF:000012">
    <property type="entry name" value="putative ATP-dependent RNA helicase TDRD9"/>
    <property type="match status" value="1"/>
</dbReference>
<evidence type="ECO:0000256" key="3">
    <source>
        <dbReference type="ARBA" id="ARBA00008792"/>
    </source>
</evidence>
<dbReference type="AlphaFoldDB" id="A0A8C7KFW4"/>
<evidence type="ECO:0000259" key="21">
    <source>
        <dbReference type="PROSITE" id="PS51194"/>
    </source>
</evidence>
<evidence type="ECO:0000259" key="19">
    <source>
        <dbReference type="PROSITE" id="PS50304"/>
    </source>
</evidence>
<gene>
    <name evidence="22" type="primary">TDRD9</name>
</gene>
<evidence type="ECO:0000256" key="5">
    <source>
        <dbReference type="ARBA" id="ARBA00022473"/>
    </source>
</evidence>
<evidence type="ECO:0000256" key="18">
    <source>
        <dbReference type="ARBA" id="ARBA00081664"/>
    </source>
</evidence>
<dbReference type="GO" id="GO:0031047">
    <property type="term" value="P:regulatory ncRNA-mediated gene silencing"/>
    <property type="evidence" value="ECO:0007669"/>
    <property type="project" value="UniProtKB-KW"/>
</dbReference>
<dbReference type="InterPro" id="IPR001650">
    <property type="entry name" value="Helicase_C-like"/>
</dbReference>
<evidence type="ECO:0000256" key="14">
    <source>
        <dbReference type="ARBA" id="ARBA00023242"/>
    </source>
</evidence>
<feature type="domain" description="Helicase ATP-binding" evidence="20">
    <location>
        <begin position="43"/>
        <end position="209"/>
    </location>
</feature>
<keyword evidence="8" id="KW-0221">Differentiation</keyword>
<dbReference type="Pfam" id="PF00567">
    <property type="entry name" value="TUDOR"/>
    <property type="match status" value="1"/>
</dbReference>
<evidence type="ECO:0000256" key="12">
    <source>
        <dbReference type="ARBA" id="ARBA00022871"/>
    </source>
</evidence>
<keyword evidence="7" id="KW-0547">Nucleotide-binding</keyword>
<dbReference type="InterPro" id="IPR002999">
    <property type="entry name" value="Tudor"/>
</dbReference>
<dbReference type="GO" id="GO:0051321">
    <property type="term" value="P:meiotic cell cycle"/>
    <property type="evidence" value="ECO:0007669"/>
    <property type="project" value="UniProtKB-KW"/>
</dbReference>
<dbReference type="SMART" id="SM00333">
    <property type="entry name" value="TUDOR"/>
    <property type="match status" value="1"/>
</dbReference>
<dbReference type="SMART" id="SM00847">
    <property type="entry name" value="HA2"/>
    <property type="match status" value="1"/>
</dbReference>
<protein>
    <recommendedName>
        <fullName evidence="17">ATP-dependent RNA helicase TDRD9</fullName>
        <ecNumber evidence="4">3.6.4.13</ecNumber>
    </recommendedName>
    <alternativeName>
        <fullName evidence="18">Tudor domain-containing protein 9</fullName>
    </alternativeName>
</protein>
<dbReference type="PANTHER" id="PTHR18934">
    <property type="entry name" value="ATP-DEPENDENT RNA HELICASE"/>
    <property type="match status" value="1"/>
</dbReference>
<dbReference type="PROSITE" id="PS51192">
    <property type="entry name" value="HELICASE_ATP_BIND_1"/>
    <property type="match status" value="1"/>
</dbReference>
<dbReference type="InterPro" id="IPR035437">
    <property type="entry name" value="SNase_OB-fold_sf"/>
</dbReference>
<accession>A0A8C7KFW4</accession>
<dbReference type="SUPFAM" id="SSF63748">
    <property type="entry name" value="Tudor/PWWP/MBT"/>
    <property type="match status" value="1"/>
</dbReference>
<dbReference type="CDD" id="cd17988">
    <property type="entry name" value="DEXHc_TDRD9"/>
    <property type="match status" value="1"/>
</dbReference>
<keyword evidence="15" id="KW-0469">Meiosis</keyword>
<dbReference type="Pfam" id="PF21010">
    <property type="entry name" value="HA2_C"/>
    <property type="match status" value="1"/>
</dbReference>
<reference evidence="22" key="2">
    <citation type="submission" date="2025-09" db="UniProtKB">
        <authorList>
            <consortium name="Ensembl"/>
        </authorList>
    </citation>
    <scope>IDENTIFICATION</scope>
</reference>
<keyword evidence="23" id="KW-1185">Reference proteome</keyword>
<keyword evidence="13" id="KW-0943">RNA-mediated gene silencing</keyword>
<evidence type="ECO:0000256" key="6">
    <source>
        <dbReference type="ARBA" id="ARBA00022490"/>
    </source>
</evidence>
<dbReference type="GeneTree" id="ENSGT00940000157035"/>
<keyword evidence="9" id="KW-0378">Hydrolase</keyword>
<dbReference type="Proteomes" id="UP000694557">
    <property type="component" value="Unassembled WGS sequence"/>
</dbReference>
<dbReference type="FunFam" id="3.40.50.300:FF:001113">
    <property type="entry name" value="ATP-dependent RNA helicase TDRD9"/>
    <property type="match status" value="1"/>
</dbReference>
<keyword evidence="6" id="KW-0963">Cytoplasm</keyword>
<dbReference type="GO" id="GO:0016787">
    <property type="term" value="F:hydrolase activity"/>
    <property type="evidence" value="ECO:0007669"/>
    <property type="project" value="UniProtKB-KW"/>
</dbReference>
<dbReference type="GO" id="GO:0007283">
    <property type="term" value="P:spermatogenesis"/>
    <property type="evidence" value="ECO:0007669"/>
    <property type="project" value="UniProtKB-KW"/>
</dbReference>
<dbReference type="Gene3D" id="3.40.50.300">
    <property type="entry name" value="P-loop containing nucleotide triphosphate hydrolases"/>
    <property type="match status" value="2"/>
</dbReference>
<dbReference type="GO" id="GO:0003723">
    <property type="term" value="F:RNA binding"/>
    <property type="evidence" value="ECO:0007669"/>
    <property type="project" value="TreeGrafter"/>
</dbReference>
<dbReference type="Pfam" id="PF00271">
    <property type="entry name" value="Helicase_C"/>
    <property type="match status" value="1"/>
</dbReference>
<dbReference type="SUPFAM" id="SSF52540">
    <property type="entry name" value="P-loop containing nucleoside triphosphate hydrolases"/>
    <property type="match status" value="1"/>
</dbReference>
<name>A0A8C7KFW4_ONCKI</name>
<comment type="subcellular location">
    <subcellularLocation>
        <location evidence="2">Cytoplasm</location>
    </subcellularLocation>
    <subcellularLocation>
        <location evidence="1">Nucleus</location>
    </subcellularLocation>
</comment>
<dbReference type="InterPro" id="IPR027417">
    <property type="entry name" value="P-loop_NTPase"/>
</dbReference>
<dbReference type="GO" id="GO:0005737">
    <property type="term" value="C:cytoplasm"/>
    <property type="evidence" value="ECO:0007669"/>
    <property type="project" value="UniProtKB-SubCell"/>
</dbReference>
<keyword evidence="11" id="KW-0067">ATP-binding</keyword>
<evidence type="ECO:0000256" key="8">
    <source>
        <dbReference type="ARBA" id="ARBA00022782"/>
    </source>
</evidence>
<dbReference type="InterPro" id="IPR014001">
    <property type="entry name" value="Helicase_ATP-bd"/>
</dbReference>
<dbReference type="Gene3D" id="1.20.120.1080">
    <property type="match status" value="1"/>
</dbReference>
<evidence type="ECO:0000256" key="7">
    <source>
        <dbReference type="ARBA" id="ARBA00022741"/>
    </source>
</evidence>
<keyword evidence="12" id="KW-0744">Spermatogenesis</keyword>
<dbReference type="SMART" id="SM00490">
    <property type="entry name" value="HELICc"/>
    <property type="match status" value="1"/>
</dbReference>
<dbReference type="PROSITE" id="PS00690">
    <property type="entry name" value="DEAH_ATP_HELICASE"/>
    <property type="match status" value="1"/>
</dbReference>
<evidence type="ECO:0000256" key="4">
    <source>
        <dbReference type="ARBA" id="ARBA00012552"/>
    </source>
</evidence>
<dbReference type="GO" id="GO:0005634">
    <property type="term" value="C:nucleus"/>
    <property type="evidence" value="ECO:0007669"/>
    <property type="project" value="UniProtKB-SubCell"/>
</dbReference>
<dbReference type="InterPro" id="IPR011545">
    <property type="entry name" value="DEAD/DEAH_box_helicase_dom"/>
</dbReference>
<evidence type="ECO:0000256" key="15">
    <source>
        <dbReference type="ARBA" id="ARBA00023254"/>
    </source>
</evidence>
<feature type="domain" description="Tudor" evidence="19">
    <location>
        <begin position="796"/>
        <end position="857"/>
    </location>
</feature>
<evidence type="ECO:0000256" key="9">
    <source>
        <dbReference type="ARBA" id="ARBA00022801"/>
    </source>
</evidence>
<dbReference type="GO" id="GO:0003724">
    <property type="term" value="F:RNA helicase activity"/>
    <property type="evidence" value="ECO:0007669"/>
    <property type="project" value="UniProtKB-EC"/>
</dbReference>
<dbReference type="SMART" id="SM00487">
    <property type="entry name" value="DEXDc"/>
    <property type="match status" value="1"/>
</dbReference>
<evidence type="ECO:0000256" key="10">
    <source>
        <dbReference type="ARBA" id="ARBA00022806"/>
    </source>
</evidence>
<evidence type="ECO:0000256" key="17">
    <source>
        <dbReference type="ARBA" id="ARBA00074173"/>
    </source>
</evidence>
<dbReference type="Gene3D" id="2.40.50.90">
    <property type="match status" value="1"/>
</dbReference>
<dbReference type="GO" id="GO:0005524">
    <property type="term" value="F:ATP binding"/>
    <property type="evidence" value="ECO:0007669"/>
    <property type="project" value="UniProtKB-KW"/>
</dbReference>
<evidence type="ECO:0000256" key="11">
    <source>
        <dbReference type="ARBA" id="ARBA00022840"/>
    </source>
</evidence>